<keyword evidence="4" id="KW-0732">Signal</keyword>
<dbReference type="Gene3D" id="3.40.33.10">
    <property type="entry name" value="CAP"/>
    <property type="match status" value="1"/>
</dbReference>
<feature type="non-terminal residue" evidence="6">
    <location>
        <position position="1"/>
    </location>
</feature>
<evidence type="ECO:0000256" key="2">
    <source>
        <dbReference type="ARBA" id="ARBA00022525"/>
    </source>
</evidence>
<gene>
    <name evidence="6" type="ORF">PV327_011639</name>
</gene>
<dbReference type="InterPro" id="IPR014044">
    <property type="entry name" value="CAP_dom"/>
</dbReference>
<proteinExistence type="predicted"/>
<dbReference type="InterPro" id="IPR035940">
    <property type="entry name" value="CAP_sf"/>
</dbReference>
<keyword evidence="7" id="KW-1185">Reference proteome</keyword>
<evidence type="ECO:0000256" key="4">
    <source>
        <dbReference type="SAM" id="SignalP"/>
    </source>
</evidence>
<evidence type="ECO:0000259" key="5">
    <source>
        <dbReference type="Pfam" id="PF00188"/>
    </source>
</evidence>
<organism evidence="6 7">
    <name type="scientific">Microctonus hyperodae</name>
    <name type="common">Parasitoid wasp</name>
    <dbReference type="NCBI Taxonomy" id="165561"/>
    <lineage>
        <taxon>Eukaryota</taxon>
        <taxon>Metazoa</taxon>
        <taxon>Ecdysozoa</taxon>
        <taxon>Arthropoda</taxon>
        <taxon>Hexapoda</taxon>
        <taxon>Insecta</taxon>
        <taxon>Pterygota</taxon>
        <taxon>Neoptera</taxon>
        <taxon>Endopterygota</taxon>
        <taxon>Hymenoptera</taxon>
        <taxon>Apocrita</taxon>
        <taxon>Ichneumonoidea</taxon>
        <taxon>Braconidae</taxon>
        <taxon>Euphorinae</taxon>
        <taxon>Microctonus</taxon>
    </lineage>
</organism>
<feature type="signal peptide" evidence="4">
    <location>
        <begin position="1"/>
        <end position="23"/>
    </location>
</feature>
<accession>A0AA39EWJ3</accession>
<evidence type="ECO:0000256" key="1">
    <source>
        <dbReference type="ARBA" id="ARBA00004613"/>
    </source>
</evidence>
<dbReference type="AlphaFoldDB" id="A0AA39EWJ3"/>
<feature type="chain" id="PRO_5041342728" description="SCP domain-containing protein" evidence="4">
    <location>
        <begin position="24"/>
        <end position="129"/>
    </location>
</feature>
<evidence type="ECO:0000256" key="3">
    <source>
        <dbReference type="ARBA" id="ARBA00023157"/>
    </source>
</evidence>
<dbReference type="CDD" id="cd05380">
    <property type="entry name" value="CAP_euk"/>
    <property type="match status" value="1"/>
</dbReference>
<comment type="caution">
    <text evidence="6">The sequence shown here is derived from an EMBL/GenBank/DDBJ whole genome shotgun (WGS) entry which is preliminary data.</text>
</comment>
<dbReference type="PRINTS" id="PR00838">
    <property type="entry name" value="V5ALLERGEN"/>
</dbReference>
<name>A0AA39EWJ3_MICHY</name>
<dbReference type="GO" id="GO:0005576">
    <property type="term" value="C:extracellular region"/>
    <property type="evidence" value="ECO:0007669"/>
    <property type="project" value="UniProtKB-SubCell"/>
</dbReference>
<dbReference type="Pfam" id="PF00188">
    <property type="entry name" value="CAP"/>
    <property type="match status" value="1"/>
</dbReference>
<evidence type="ECO:0000313" key="6">
    <source>
        <dbReference type="EMBL" id="KAK0156765.1"/>
    </source>
</evidence>
<evidence type="ECO:0000313" key="7">
    <source>
        <dbReference type="Proteomes" id="UP001168972"/>
    </source>
</evidence>
<feature type="domain" description="SCP" evidence="5">
    <location>
        <begin position="71"/>
        <end position="128"/>
    </location>
</feature>
<keyword evidence="3" id="KW-1015">Disulfide bond</keyword>
<dbReference type="Proteomes" id="UP001168972">
    <property type="component" value="Unassembled WGS sequence"/>
</dbReference>
<dbReference type="SUPFAM" id="SSF55797">
    <property type="entry name" value="PR-1-like"/>
    <property type="match status" value="1"/>
</dbReference>
<dbReference type="InterPro" id="IPR002413">
    <property type="entry name" value="V5_allergen-like"/>
</dbReference>
<comment type="subcellular location">
    <subcellularLocation>
        <location evidence="1">Secreted</location>
    </subcellularLocation>
</comment>
<keyword evidence="2" id="KW-0964">Secreted</keyword>
<protein>
    <recommendedName>
        <fullName evidence="5">SCP domain-containing protein</fullName>
    </recommendedName>
</protein>
<sequence length="129" mass="14328">MEQIKYLLIGIIFSSAISSSLQCAYENCADWANPGQSQKHTMCLYPTTALGNKCNEGRIIQLTEADKQYILQLHNELRAKVASGGESQGSNGPQPAGKIGPLKWDNEIAEIAQRWVNQCTFEHDKCRNT</sequence>
<dbReference type="EMBL" id="JAQQBR010003200">
    <property type="protein sequence ID" value="KAK0156765.1"/>
    <property type="molecule type" value="Genomic_DNA"/>
</dbReference>
<reference evidence="6" key="2">
    <citation type="submission" date="2023-03" db="EMBL/GenBank/DDBJ databases">
        <authorList>
            <person name="Inwood S.N."/>
            <person name="Skelly J.G."/>
            <person name="Guhlin J."/>
            <person name="Harrop T.W.R."/>
            <person name="Goldson S.G."/>
            <person name="Dearden P.K."/>
        </authorList>
    </citation>
    <scope>NUCLEOTIDE SEQUENCE</scope>
    <source>
        <strain evidence="6">Lincoln</strain>
        <tissue evidence="6">Whole body</tissue>
    </source>
</reference>
<reference evidence="6" key="1">
    <citation type="journal article" date="2023" name="bioRxiv">
        <title>Scaffold-level genome assemblies of two parasitoid biocontrol wasps reveal the parthenogenesis mechanism and an associated novel virus.</title>
        <authorList>
            <person name="Inwood S."/>
            <person name="Skelly J."/>
            <person name="Guhlin J."/>
            <person name="Harrop T."/>
            <person name="Goldson S."/>
            <person name="Dearden P."/>
        </authorList>
    </citation>
    <scope>NUCLEOTIDE SEQUENCE</scope>
    <source>
        <strain evidence="6">Lincoln</strain>
        <tissue evidence="6">Whole body</tissue>
    </source>
</reference>